<dbReference type="InterPro" id="IPR041756">
    <property type="entry name" value="M28_SGAP-like"/>
</dbReference>
<name>A0A5C3KGY8_COPMA</name>
<feature type="signal peptide" evidence="14">
    <location>
        <begin position="1"/>
        <end position="21"/>
    </location>
</feature>
<evidence type="ECO:0000259" key="15">
    <source>
        <dbReference type="Pfam" id="PF02225"/>
    </source>
</evidence>
<keyword evidence="11 14" id="KW-0862">Zinc</keyword>
<dbReference type="InterPro" id="IPR003137">
    <property type="entry name" value="PA_domain"/>
</dbReference>
<comment type="subunit">
    <text evidence="4">Monomer.</text>
</comment>
<evidence type="ECO:0000256" key="13">
    <source>
        <dbReference type="ARBA" id="ARBA00023180"/>
    </source>
</evidence>
<evidence type="ECO:0000313" key="17">
    <source>
        <dbReference type="EMBL" id="TFK19469.1"/>
    </source>
</evidence>
<gene>
    <name evidence="17" type="ORF">FA15DRAFT_697505</name>
</gene>
<dbReference type="InterPro" id="IPR045175">
    <property type="entry name" value="M28_fam"/>
</dbReference>
<keyword evidence="5" id="KW-0031">Aminopeptidase</keyword>
<dbReference type="Proteomes" id="UP000307440">
    <property type="component" value="Unassembled WGS sequence"/>
</dbReference>
<comment type="similarity">
    <text evidence="3">Belongs to the peptidase M28 family. M28A subfamily.</text>
</comment>
<evidence type="ECO:0000256" key="3">
    <source>
        <dbReference type="ARBA" id="ARBA00005957"/>
    </source>
</evidence>
<dbReference type="Pfam" id="PF02225">
    <property type="entry name" value="PA"/>
    <property type="match status" value="1"/>
</dbReference>
<feature type="domain" description="Peptidase M28" evidence="16">
    <location>
        <begin position="248"/>
        <end position="461"/>
    </location>
</feature>
<dbReference type="GO" id="GO:0004177">
    <property type="term" value="F:aminopeptidase activity"/>
    <property type="evidence" value="ECO:0007669"/>
    <property type="project" value="UniProtKB-KW"/>
</dbReference>
<sequence>MKLTSSFLTLALALLTPVAIANPEPQIPGIDLNALKPLVSSTLLQLLVQDRSLFNHAQQFAKFAEASGGTRAFGSPGHNATVAYIKRQLDRTGYYDTELQTFPYLFSEGSATFAVEGRDIPTAWFTYGPAGDVEKPIVLVNNLGCTPEDFPPEVAGNIALISRGTCEFGLKTALAGAAGAAGAIIYNNAPGAVGGGTLGAVSRPDGPYVPVSSVTGEEGATLRAAVAAGEVIGKLHVDAVTEDRYSSNLFATTKHGDKDNIIFAGGHSDSVPAGPGINDDGSGTMSILEIALRLPLFKVNNAVRFGFWTAEEFGLVGSEHYITNLPQSERDKIALYLNFDMVASPNFGYFIYDGDGSAFGLTGPPGSEHIEKTFEDFFKGKRLRSAPTEFSGRSDYGPFLDVGIPAGGLFTGAEGVKTAEEAQWWGGQAGVAYDACYHQACDGVANLHREAWLQNTRAAAHSIATYARSIDGIPRSARSVSAEARVADLNHEERRHYACGHKISFD</sequence>
<dbReference type="SUPFAM" id="SSF52025">
    <property type="entry name" value="PA domain"/>
    <property type="match status" value="1"/>
</dbReference>
<proteinExistence type="inferred from homology"/>
<evidence type="ECO:0000259" key="16">
    <source>
        <dbReference type="Pfam" id="PF04389"/>
    </source>
</evidence>
<evidence type="ECO:0000256" key="2">
    <source>
        <dbReference type="ARBA" id="ARBA00004613"/>
    </source>
</evidence>
<dbReference type="AlphaFoldDB" id="A0A5C3KGY8"/>
<dbReference type="InterPro" id="IPR007484">
    <property type="entry name" value="Peptidase_M28"/>
</dbReference>
<keyword evidence="12" id="KW-0482">Metalloprotease</keyword>
<dbReference type="FunFam" id="3.40.630.10:FF:000054">
    <property type="entry name" value="Peptide hydrolase"/>
    <property type="match status" value="1"/>
</dbReference>
<keyword evidence="8 14" id="KW-0479">Metal-binding</keyword>
<keyword evidence="18" id="KW-1185">Reference proteome</keyword>
<dbReference type="STRING" id="230819.A0A5C3KGY8"/>
<evidence type="ECO:0000256" key="11">
    <source>
        <dbReference type="ARBA" id="ARBA00022833"/>
    </source>
</evidence>
<keyword evidence="9 14" id="KW-0732">Signal</keyword>
<keyword evidence="10 14" id="KW-0378">Hydrolase</keyword>
<dbReference type="Pfam" id="PF04389">
    <property type="entry name" value="Peptidase_M28"/>
    <property type="match status" value="1"/>
</dbReference>
<keyword evidence="13" id="KW-0325">Glycoprotein</keyword>
<evidence type="ECO:0000256" key="9">
    <source>
        <dbReference type="ARBA" id="ARBA00022729"/>
    </source>
</evidence>
<organism evidence="17 18">
    <name type="scientific">Coprinopsis marcescibilis</name>
    <name type="common">Agaric fungus</name>
    <name type="synonym">Psathyrella marcescibilis</name>
    <dbReference type="NCBI Taxonomy" id="230819"/>
    <lineage>
        <taxon>Eukaryota</taxon>
        <taxon>Fungi</taxon>
        <taxon>Dikarya</taxon>
        <taxon>Basidiomycota</taxon>
        <taxon>Agaricomycotina</taxon>
        <taxon>Agaricomycetes</taxon>
        <taxon>Agaricomycetidae</taxon>
        <taxon>Agaricales</taxon>
        <taxon>Agaricineae</taxon>
        <taxon>Psathyrellaceae</taxon>
        <taxon>Coprinopsis</taxon>
    </lineage>
</organism>
<dbReference type="GO" id="GO:0005576">
    <property type="term" value="C:extracellular region"/>
    <property type="evidence" value="ECO:0007669"/>
    <property type="project" value="UniProtKB-SubCell"/>
</dbReference>
<dbReference type="Gene3D" id="3.50.30.30">
    <property type="match status" value="1"/>
</dbReference>
<dbReference type="InterPro" id="IPR046450">
    <property type="entry name" value="PA_dom_sf"/>
</dbReference>
<dbReference type="Gene3D" id="3.40.630.10">
    <property type="entry name" value="Zn peptidases"/>
    <property type="match status" value="1"/>
</dbReference>
<keyword evidence="7 14" id="KW-0645">Protease</keyword>
<evidence type="ECO:0000256" key="10">
    <source>
        <dbReference type="ARBA" id="ARBA00022801"/>
    </source>
</evidence>
<accession>A0A5C3KGY8</accession>
<evidence type="ECO:0000256" key="14">
    <source>
        <dbReference type="RuleBase" id="RU361240"/>
    </source>
</evidence>
<comment type="cofactor">
    <cofactor evidence="1">
        <name>Zn(2+)</name>
        <dbReference type="ChEBI" id="CHEBI:29105"/>
    </cofactor>
</comment>
<evidence type="ECO:0000256" key="12">
    <source>
        <dbReference type="ARBA" id="ARBA00023049"/>
    </source>
</evidence>
<feature type="chain" id="PRO_5023154381" description="Peptide hydrolase" evidence="14">
    <location>
        <begin position="22"/>
        <end position="506"/>
    </location>
</feature>
<keyword evidence="6" id="KW-0964">Secreted</keyword>
<evidence type="ECO:0000256" key="5">
    <source>
        <dbReference type="ARBA" id="ARBA00022438"/>
    </source>
</evidence>
<reference evidence="17 18" key="1">
    <citation type="journal article" date="2019" name="Nat. Ecol. Evol.">
        <title>Megaphylogeny resolves global patterns of mushroom evolution.</title>
        <authorList>
            <person name="Varga T."/>
            <person name="Krizsan K."/>
            <person name="Foldi C."/>
            <person name="Dima B."/>
            <person name="Sanchez-Garcia M."/>
            <person name="Sanchez-Ramirez S."/>
            <person name="Szollosi G.J."/>
            <person name="Szarkandi J.G."/>
            <person name="Papp V."/>
            <person name="Albert L."/>
            <person name="Andreopoulos W."/>
            <person name="Angelini C."/>
            <person name="Antonin V."/>
            <person name="Barry K.W."/>
            <person name="Bougher N.L."/>
            <person name="Buchanan P."/>
            <person name="Buyck B."/>
            <person name="Bense V."/>
            <person name="Catcheside P."/>
            <person name="Chovatia M."/>
            <person name="Cooper J."/>
            <person name="Damon W."/>
            <person name="Desjardin D."/>
            <person name="Finy P."/>
            <person name="Geml J."/>
            <person name="Haridas S."/>
            <person name="Hughes K."/>
            <person name="Justo A."/>
            <person name="Karasinski D."/>
            <person name="Kautmanova I."/>
            <person name="Kiss B."/>
            <person name="Kocsube S."/>
            <person name="Kotiranta H."/>
            <person name="LaButti K.M."/>
            <person name="Lechner B.E."/>
            <person name="Liimatainen K."/>
            <person name="Lipzen A."/>
            <person name="Lukacs Z."/>
            <person name="Mihaltcheva S."/>
            <person name="Morgado L.N."/>
            <person name="Niskanen T."/>
            <person name="Noordeloos M.E."/>
            <person name="Ohm R.A."/>
            <person name="Ortiz-Santana B."/>
            <person name="Ovrebo C."/>
            <person name="Racz N."/>
            <person name="Riley R."/>
            <person name="Savchenko A."/>
            <person name="Shiryaev A."/>
            <person name="Soop K."/>
            <person name="Spirin V."/>
            <person name="Szebenyi C."/>
            <person name="Tomsovsky M."/>
            <person name="Tulloss R.E."/>
            <person name="Uehling J."/>
            <person name="Grigoriev I.V."/>
            <person name="Vagvolgyi C."/>
            <person name="Papp T."/>
            <person name="Martin F.M."/>
            <person name="Miettinen O."/>
            <person name="Hibbett D.S."/>
            <person name="Nagy L.G."/>
        </authorList>
    </citation>
    <scope>NUCLEOTIDE SEQUENCE [LARGE SCALE GENOMIC DNA]</scope>
    <source>
        <strain evidence="17 18">CBS 121175</strain>
    </source>
</reference>
<feature type="domain" description="PA" evidence="15">
    <location>
        <begin position="133"/>
        <end position="222"/>
    </location>
</feature>
<protein>
    <recommendedName>
        <fullName evidence="14">Peptide hydrolase</fullName>
        <ecNumber evidence="14">3.4.-.-</ecNumber>
    </recommendedName>
</protein>
<evidence type="ECO:0000256" key="6">
    <source>
        <dbReference type="ARBA" id="ARBA00022525"/>
    </source>
</evidence>
<comment type="subcellular location">
    <subcellularLocation>
        <location evidence="2">Secreted</location>
    </subcellularLocation>
</comment>
<evidence type="ECO:0000256" key="4">
    <source>
        <dbReference type="ARBA" id="ARBA00011245"/>
    </source>
</evidence>
<dbReference type="PANTHER" id="PTHR12147">
    <property type="entry name" value="METALLOPEPTIDASE M28 FAMILY MEMBER"/>
    <property type="match status" value="1"/>
</dbReference>
<dbReference type="CDD" id="cd03876">
    <property type="entry name" value="M28_SGAP_like"/>
    <property type="match status" value="1"/>
</dbReference>
<dbReference type="PANTHER" id="PTHR12147:SF57">
    <property type="entry name" value="PEPTIDE HYDROLASE"/>
    <property type="match status" value="1"/>
</dbReference>
<dbReference type="GO" id="GO:0006508">
    <property type="term" value="P:proteolysis"/>
    <property type="evidence" value="ECO:0007669"/>
    <property type="project" value="UniProtKB-KW"/>
</dbReference>
<dbReference type="OrthoDB" id="10013407at2759"/>
<dbReference type="SUPFAM" id="SSF53187">
    <property type="entry name" value="Zn-dependent exopeptidases"/>
    <property type="match status" value="1"/>
</dbReference>
<dbReference type="EC" id="3.4.-.-" evidence="14"/>
<dbReference type="CDD" id="cd02130">
    <property type="entry name" value="PA_ScAPY_like"/>
    <property type="match status" value="1"/>
</dbReference>
<evidence type="ECO:0000256" key="1">
    <source>
        <dbReference type="ARBA" id="ARBA00001947"/>
    </source>
</evidence>
<dbReference type="GO" id="GO:0008235">
    <property type="term" value="F:metalloexopeptidase activity"/>
    <property type="evidence" value="ECO:0007669"/>
    <property type="project" value="InterPro"/>
</dbReference>
<dbReference type="EMBL" id="ML210339">
    <property type="protein sequence ID" value="TFK19469.1"/>
    <property type="molecule type" value="Genomic_DNA"/>
</dbReference>
<dbReference type="GO" id="GO:0046872">
    <property type="term" value="F:metal ion binding"/>
    <property type="evidence" value="ECO:0007669"/>
    <property type="project" value="UniProtKB-KW"/>
</dbReference>
<evidence type="ECO:0000256" key="8">
    <source>
        <dbReference type="ARBA" id="ARBA00022723"/>
    </source>
</evidence>
<evidence type="ECO:0000256" key="7">
    <source>
        <dbReference type="ARBA" id="ARBA00022670"/>
    </source>
</evidence>
<evidence type="ECO:0000313" key="18">
    <source>
        <dbReference type="Proteomes" id="UP000307440"/>
    </source>
</evidence>